<evidence type="ECO:0000259" key="1">
    <source>
        <dbReference type="Pfam" id="PF07833"/>
    </source>
</evidence>
<dbReference type="Pfam" id="PF07833">
    <property type="entry name" value="Cu_amine_oxidN1"/>
    <property type="match status" value="1"/>
</dbReference>
<feature type="domain" description="Phosphodiester glycosidase" evidence="2">
    <location>
        <begin position="232"/>
        <end position="416"/>
    </location>
</feature>
<evidence type="ECO:0000313" key="4">
    <source>
        <dbReference type="Proteomes" id="UP001310386"/>
    </source>
</evidence>
<dbReference type="Proteomes" id="UP001310386">
    <property type="component" value="Unassembled WGS sequence"/>
</dbReference>
<comment type="caution">
    <text evidence="3">The sequence shown here is derived from an EMBL/GenBank/DDBJ whole genome shotgun (WGS) entry which is preliminary data.</text>
</comment>
<reference evidence="3" key="1">
    <citation type="submission" date="2023-12" db="EMBL/GenBank/DDBJ databases">
        <title>Fervidustalea candida gen. nov., sp. nov., a novel member of the family Paenibacillaceae isolated from a geothermal area.</title>
        <authorList>
            <person name="Li W.-J."/>
            <person name="Jiao J.-Y."/>
            <person name="Chen Y."/>
        </authorList>
    </citation>
    <scope>NUCLEOTIDE SEQUENCE</scope>
    <source>
        <strain evidence="3">SYSU GA230002</strain>
    </source>
</reference>
<organism evidence="3 4">
    <name type="scientific">Ferviditalea candida</name>
    <dbReference type="NCBI Taxonomy" id="3108399"/>
    <lineage>
        <taxon>Bacteria</taxon>
        <taxon>Bacillati</taxon>
        <taxon>Bacillota</taxon>
        <taxon>Bacilli</taxon>
        <taxon>Bacillales</taxon>
        <taxon>Paenibacillaceae</taxon>
        <taxon>Ferviditalea</taxon>
    </lineage>
</organism>
<keyword evidence="4" id="KW-1185">Reference proteome</keyword>
<dbReference type="Pfam" id="PF09992">
    <property type="entry name" value="NAGPA"/>
    <property type="match status" value="1"/>
</dbReference>
<protein>
    <submittedName>
        <fullName evidence="3">Stalk domain-containing protein</fullName>
    </submittedName>
</protein>
<accession>A0ABU5ZKH3</accession>
<dbReference type="PANTHER" id="PTHR40446">
    <property type="entry name" value="N-ACETYLGLUCOSAMINE-1-PHOSPHODIESTER ALPHA-N-ACETYLGLUCOSAMINIDASE"/>
    <property type="match status" value="1"/>
</dbReference>
<feature type="domain" description="Copper amine oxidase-like N-terminal" evidence="1">
    <location>
        <begin position="781"/>
        <end position="886"/>
    </location>
</feature>
<name>A0ABU5ZKH3_9BACL</name>
<dbReference type="EMBL" id="JAYJLD010000016">
    <property type="protein sequence ID" value="MEB3102332.1"/>
    <property type="molecule type" value="Genomic_DNA"/>
</dbReference>
<dbReference type="InterPro" id="IPR036582">
    <property type="entry name" value="Mao_N_sf"/>
</dbReference>
<evidence type="ECO:0000313" key="3">
    <source>
        <dbReference type="EMBL" id="MEB3102332.1"/>
    </source>
</evidence>
<dbReference type="InterPro" id="IPR018711">
    <property type="entry name" value="NAGPA"/>
</dbReference>
<sequence>MLNFKQMIGLTLAVTLATTYPIVLPHAIAAQDETQAQAAQPQRQTAEMTALSEQPITSGAVLKQVLWKGVRNGQEVTVNGNIIVVDLKNPNVKLDVMTGVNNQFTKKQTVEGMAKETGAVAGTNGDFYVVQAEGAPIGPEINDGTMMSSPSMIQGMYAFGITKDRQPVIDSYSFSGTVKADNGRDFPLTGINKTYYWLENGQHSHVDSLYIYTHAWGQIDRANDGATTPTEVLVKNGVIQQIAYKSVIQSLPPENGYILRAAGKGADFVKNNLKVGEKLQINYHLVSMVTKKDIDPNQFVMMIGGHTILVDQGKAAAFSRSVSSLAGYRSRTGIGYSKDGRYAYIMTVDNSGDSKGMSLKEFQDFMVMAGVWKGINLDGGGSTQMVARPLGDFNVKLADQTEYATARKVVNGLGVYSTAPKGQVKGLIVQGESMLFINESTAYNLKAYDQYFNPVRTDQGDVRWSLSKPIGSMNGNLFTAAKAGSAVLTAAMGQAKEQRELLVVGKDQIARLGFDVPNSLLAAGGEYPLKVTAETVDGRKRTVPSQLVDWELIGFQGTVKNGSLTVSQVNKDTATGQILATYDGFSAIMSLPQGIDKTWADFDAISYPVTFEQYPGEVQGTARLVTGLPGAKNDNDQALYIEYDFRKGSGTKAAYASFGDNGVPVEGRPIMLKASILGDNSLNWIRAEVTDRNGQVKRIDLTQHLDWYGWKEVSVDLSSYHLDYPIAVKRLYVVSPEQGQDEREAIGAIAIDNVRFQYLNEVSPKPNVKVQMAVGRNRISVDGKEQSLDQAPVVVKGTTMIPIRFFVNAMGGDVRWDAKEKKATVLMNNRLVQLWINQAEVNVDGQRIKTEVSPLIMNLRTMLPLRLISESLGWKVNWDPSTKSITLE</sequence>
<dbReference type="InterPro" id="IPR012854">
    <property type="entry name" value="Cu_amine_oxidase-like_N"/>
</dbReference>
<dbReference type="Gene3D" id="3.30.457.10">
    <property type="entry name" value="Copper amine oxidase-like, N-terminal domain"/>
    <property type="match status" value="1"/>
</dbReference>
<dbReference type="SUPFAM" id="SSF55383">
    <property type="entry name" value="Copper amine oxidase, domain N"/>
    <property type="match status" value="2"/>
</dbReference>
<dbReference type="PANTHER" id="PTHR40446:SF2">
    <property type="entry name" value="N-ACETYLGLUCOSAMINE-1-PHOSPHODIESTER ALPHA-N-ACETYLGLUCOSAMINIDASE"/>
    <property type="match status" value="1"/>
</dbReference>
<gene>
    <name evidence="3" type="ORF">VF724_11740</name>
</gene>
<proteinExistence type="predicted"/>
<dbReference type="RefSeq" id="WP_371754456.1">
    <property type="nucleotide sequence ID" value="NZ_JAYJLD010000016.1"/>
</dbReference>
<evidence type="ECO:0000259" key="2">
    <source>
        <dbReference type="Pfam" id="PF09992"/>
    </source>
</evidence>